<sequence>MTDSTACGYRQPSFRGRIGIARTDITPPVGIYSRNWGAAAHDVADSIHRPLTLTALALSTGEGASPLVLVDADLGWWRGLEVFRLFQTRLLEALELEAGQLIFALSHTHAGPPLMDADESLAGCDILKTWMERLPEAVIRTVREALDSPFEGILDWTTGRCGLATVRDFPDPDPEADRVLCGYSPDGDPDDTLLVGRISDEEGNVRGTLVNYACHPTTLAWDNTSISPDYIGAMRQTMQDVTGAPALFLLGACGDLAPRYQYVGDTEVADRHGRQLAFAALGALNDMEPPGTQLEFDGPVESGAPLAVWKHRPATLSQQLRGQQTTVELKLKDWPSANELEKQRQACTDRALEERLRRRRNIRRGLGDSETFALPVYAWRIGDAVLVGCCCEPYSLLQQELRRRFPKRTILVMNLINGTIGYLPPAELYDTDVYPVWQTPFDRGGLEATIEGMTRAIQDVLTD</sequence>
<dbReference type="AlphaFoldDB" id="A0A517Z0W4"/>
<dbReference type="Proteomes" id="UP000320496">
    <property type="component" value="Chromosome"/>
</dbReference>
<dbReference type="EMBL" id="CP036275">
    <property type="protein sequence ID" value="QDU36121.1"/>
    <property type="molecule type" value="Genomic_DNA"/>
</dbReference>
<protein>
    <recommendedName>
        <fullName evidence="3">Neutral/alkaline non-lysosomal ceramidase</fullName>
    </recommendedName>
</protein>
<dbReference type="KEGG" id="mri:Mal4_04040"/>
<keyword evidence="2" id="KW-1185">Reference proteome</keyword>
<dbReference type="RefSeq" id="WP_145366823.1">
    <property type="nucleotide sequence ID" value="NZ_CP036275.1"/>
</dbReference>
<accession>A0A517Z0W4</accession>
<organism evidence="1 2">
    <name type="scientific">Maioricimonas rarisocia</name>
    <dbReference type="NCBI Taxonomy" id="2528026"/>
    <lineage>
        <taxon>Bacteria</taxon>
        <taxon>Pseudomonadati</taxon>
        <taxon>Planctomycetota</taxon>
        <taxon>Planctomycetia</taxon>
        <taxon>Planctomycetales</taxon>
        <taxon>Planctomycetaceae</taxon>
        <taxon>Maioricimonas</taxon>
    </lineage>
</organism>
<evidence type="ECO:0008006" key="3">
    <source>
        <dbReference type="Google" id="ProtNLM"/>
    </source>
</evidence>
<proteinExistence type="predicted"/>
<evidence type="ECO:0000313" key="1">
    <source>
        <dbReference type="EMBL" id="QDU36121.1"/>
    </source>
</evidence>
<dbReference type="OrthoDB" id="337762at2"/>
<gene>
    <name evidence="1" type="ORF">Mal4_04040</name>
</gene>
<reference evidence="1 2" key="1">
    <citation type="submission" date="2019-02" db="EMBL/GenBank/DDBJ databases">
        <title>Deep-cultivation of Planctomycetes and their phenomic and genomic characterization uncovers novel biology.</title>
        <authorList>
            <person name="Wiegand S."/>
            <person name="Jogler M."/>
            <person name="Boedeker C."/>
            <person name="Pinto D."/>
            <person name="Vollmers J."/>
            <person name="Rivas-Marin E."/>
            <person name="Kohn T."/>
            <person name="Peeters S.H."/>
            <person name="Heuer A."/>
            <person name="Rast P."/>
            <person name="Oberbeckmann S."/>
            <person name="Bunk B."/>
            <person name="Jeske O."/>
            <person name="Meyerdierks A."/>
            <person name="Storesund J.E."/>
            <person name="Kallscheuer N."/>
            <person name="Luecker S."/>
            <person name="Lage O.M."/>
            <person name="Pohl T."/>
            <person name="Merkel B.J."/>
            <person name="Hornburger P."/>
            <person name="Mueller R.-W."/>
            <person name="Bruemmer F."/>
            <person name="Labrenz M."/>
            <person name="Spormann A.M."/>
            <person name="Op den Camp H."/>
            <person name="Overmann J."/>
            <person name="Amann R."/>
            <person name="Jetten M.S.M."/>
            <person name="Mascher T."/>
            <person name="Medema M.H."/>
            <person name="Devos D.P."/>
            <person name="Kaster A.-K."/>
            <person name="Ovreas L."/>
            <person name="Rohde M."/>
            <person name="Galperin M.Y."/>
            <person name="Jogler C."/>
        </authorList>
    </citation>
    <scope>NUCLEOTIDE SEQUENCE [LARGE SCALE GENOMIC DNA]</scope>
    <source>
        <strain evidence="1 2">Mal4</strain>
    </source>
</reference>
<name>A0A517Z0W4_9PLAN</name>
<evidence type="ECO:0000313" key="2">
    <source>
        <dbReference type="Proteomes" id="UP000320496"/>
    </source>
</evidence>